<dbReference type="AlphaFoldDB" id="A0A5B8I7J0"/>
<gene>
    <name evidence="6" type="ORF">Dpoa569_0002776</name>
</gene>
<dbReference type="OrthoDB" id="9812260at2"/>
<dbReference type="InterPro" id="IPR043128">
    <property type="entry name" value="Rev_trsase/Diguanyl_cyclase"/>
</dbReference>
<dbReference type="KEGG" id="dic:Dpoa569_0002776"/>
<comment type="cofactor">
    <cofactor evidence="1">
        <name>Mg(2+)</name>
        <dbReference type="ChEBI" id="CHEBI:18420"/>
    </cofactor>
</comment>
<dbReference type="NCBIfam" id="TIGR00254">
    <property type="entry name" value="GGDEF"/>
    <property type="match status" value="1"/>
</dbReference>
<dbReference type="SUPFAM" id="SSF55073">
    <property type="entry name" value="Nucleotide cyclase"/>
    <property type="match status" value="1"/>
</dbReference>
<evidence type="ECO:0000313" key="7">
    <source>
        <dbReference type="Proteomes" id="UP000320591"/>
    </source>
</evidence>
<evidence type="ECO:0000313" key="6">
    <source>
        <dbReference type="EMBL" id="QDX30842.1"/>
    </source>
</evidence>
<evidence type="ECO:0000256" key="2">
    <source>
        <dbReference type="ARBA" id="ARBA00004665"/>
    </source>
</evidence>
<dbReference type="GO" id="GO:0043709">
    <property type="term" value="P:cell adhesion involved in single-species biofilm formation"/>
    <property type="evidence" value="ECO:0007669"/>
    <property type="project" value="TreeGrafter"/>
</dbReference>
<dbReference type="InterPro" id="IPR029787">
    <property type="entry name" value="Nucleotide_cyclase"/>
</dbReference>
<dbReference type="InterPro" id="IPR050469">
    <property type="entry name" value="Diguanylate_Cyclase"/>
</dbReference>
<comment type="catalytic activity">
    <reaction evidence="4">
        <text>2 GTP = 3',3'-c-di-GMP + 2 diphosphate</text>
        <dbReference type="Rhea" id="RHEA:24898"/>
        <dbReference type="ChEBI" id="CHEBI:33019"/>
        <dbReference type="ChEBI" id="CHEBI:37565"/>
        <dbReference type="ChEBI" id="CHEBI:58805"/>
        <dbReference type="EC" id="2.7.7.65"/>
    </reaction>
</comment>
<dbReference type="Proteomes" id="UP000320591">
    <property type="component" value="Chromosome"/>
</dbReference>
<evidence type="ECO:0000259" key="5">
    <source>
        <dbReference type="PROSITE" id="PS50887"/>
    </source>
</evidence>
<dbReference type="InterPro" id="IPR000160">
    <property type="entry name" value="GGDEF_dom"/>
</dbReference>
<dbReference type="GO" id="GO:0052621">
    <property type="term" value="F:diguanylate cyclase activity"/>
    <property type="evidence" value="ECO:0007669"/>
    <property type="project" value="UniProtKB-EC"/>
</dbReference>
<dbReference type="PANTHER" id="PTHR45138:SF9">
    <property type="entry name" value="DIGUANYLATE CYCLASE DGCM-RELATED"/>
    <property type="match status" value="1"/>
</dbReference>
<dbReference type="SMART" id="SM00267">
    <property type="entry name" value="GGDEF"/>
    <property type="match status" value="1"/>
</dbReference>
<sequence>MSSYELFTPEYDILLSARNVAAQADMPAEVYRESLIMLAEHYQRLVRETHRLITRSDRAERELTRLNTQLHQLAVELEYKATHDPLTDVFNRSAIIDLVDHALEQDQAALIVLDIDHFKQVNDVYGHPTGDAVICSLIARIRDVLQGTGSIGRVGGEEFTILLDGYTLMAAVDVAEHIHASLNHTALEPLPQHQVTASFGVSWAPPHTGFDTLYSTADTALYQAKHQGRNRVAYMPIDTVS</sequence>
<evidence type="ECO:0000256" key="3">
    <source>
        <dbReference type="ARBA" id="ARBA00012528"/>
    </source>
</evidence>
<dbReference type="STRING" id="568768.GCA_000406125_01074"/>
<dbReference type="GO" id="GO:0005886">
    <property type="term" value="C:plasma membrane"/>
    <property type="evidence" value="ECO:0007669"/>
    <property type="project" value="TreeGrafter"/>
</dbReference>
<dbReference type="FunFam" id="3.30.70.270:FF:000001">
    <property type="entry name" value="Diguanylate cyclase domain protein"/>
    <property type="match status" value="1"/>
</dbReference>
<comment type="pathway">
    <text evidence="2">Purine metabolism; 3',5'-cyclic di-GMP biosynthesis.</text>
</comment>
<dbReference type="GO" id="GO:1902201">
    <property type="term" value="P:negative regulation of bacterial-type flagellum-dependent cell motility"/>
    <property type="evidence" value="ECO:0007669"/>
    <property type="project" value="TreeGrafter"/>
</dbReference>
<organism evidence="6 7">
    <name type="scientific">Dickeya poaceiphila</name>
    <dbReference type="NCBI Taxonomy" id="568768"/>
    <lineage>
        <taxon>Bacteria</taxon>
        <taxon>Pseudomonadati</taxon>
        <taxon>Pseudomonadota</taxon>
        <taxon>Gammaproteobacteria</taxon>
        <taxon>Enterobacterales</taxon>
        <taxon>Pectobacteriaceae</taxon>
        <taxon>Dickeya</taxon>
    </lineage>
</organism>
<dbReference type="CDD" id="cd01949">
    <property type="entry name" value="GGDEF"/>
    <property type="match status" value="1"/>
</dbReference>
<dbReference type="PANTHER" id="PTHR45138">
    <property type="entry name" value="REGULATORY COMPONENTS OF SENSORY TRANSDUCTION SYSTEM"/>
    <property type="match status" value="1"/>
</dbReference>
<proteinExistence type="predicted"/>
<dbReference type="PROSITE" id="PS50887">
    <property type="entry name" value="GGDEF"/>
    <property type="match status" value="1"/>
</dbReference>
<protein>
    <recommendedName>
        <fullName evidence="3">diguanylate cyclase</fullName>
        <ecNumber evidence="3">2.7.7.65</ecNumber>
    </recommendedName>
</protein>
<dbReference type="Gene3D" id="3.30.70.270">
    <property type="match status" value="1"/>
</dbReference>
<evidence type="ECO:0000256" key="1">
    <source>
        <dbReference type="ARBA" id="ARBA00001946"/>
    </source>
</evidence>
<evidence type="ECO:0000256" key="4">
    <source>
        <dbReference type="ARBA" id="ARBA00034247"/>
    </source>
</evidence>
<reference evidence="6 7" key="1">
    <citation type="journal article" date="2019" name="Environ. Microbiol.">
        <title>The phytopathogenic nature of Dickeya aquatica 174/2 and the dynamic early evolution of Dickeya pathogenicity.</title>
        <authorList>
            <person name="Duprey A."/>
            <person name="Taib N."/>
            <person name="Leonard S."/>
            <person name="Garin T."/>
            <person name="Flandrois J.P."/>
            <person name="Nasser W."/>
            <person name="Brochier-Armanet C."/>
            <person name="Reverchon S."/>
        </authorList>
    </citation>
    <scope>NUCLEOTIDE SEQUENCE [LARGE SCALE GENOMIC DNA]</scope>
    <source>
        <strain evidence="6 7">NCPPB 569</strain>
    </source>
</reference>
<dbReference type="Pfam" id="PF00990">
    <property type="entry name" value="GGDEF"/>
    <property type="match status" value="1"/>
</dbReference>
<keyword evidence="7" id="KW-1185">Reference proteome</keyword>
<dbReference type="EMBL" id="CP042220">
    <property type="protein sequence ID" value="QDX30842.1"/>
    <property type="molecule type" value="Genomic_DNA"/>
</dbReference>
<feature type="domain" description="GGDEF" evidence="5">
    <location>
        <begin position="106"/>
        <end position="237"/>
    </location>
</feature>
<name>A0A5B8I7J0_9GAMM</name>
<accession>A0A5B8I7J0</accession>
<dbReference type="EC" id="2.7.7.65" evidence="3"/>
<dbReference type="RefSeq" id="WP_042869202.1">
    <property type="nucleotide sequence ID" value="NZ_CM001975.1"/>
</dbReference>